<proteinExistence type="inferred from homology"/>
<dbReference type="RefSeq" id="WP_147824623.1">
    <property type="nucleotide sequence ID" value="NZ_BAAARG010000001.1"/>
</dbReference>
<organism evidence="11 12">
    <name type="scientific">Microbacterium mitrae</name>
    <dbReference type="NCBI Taxonomy" id="664640"/>
    <lineage>
        <taxon>Bacteria</taxon>
        <taxon>Bacillati</taxon>
        <taxon>Actinomycetota</taxon>
        <taxon>Actinomycetes</taxon>
        <taxon>Micrococcales</taxon>
        <taxon>Microbacteriaceae</taxon>
        <taxon>Microbacterium</taxon>
    </lineage>
</organism>
<dbReference type="EC" id="4.4.1.2" evidence="5"/>
<keyword evidence="4 9" id="KW-0663">Pyridoxal phosphate</keyword>
<evidence type="ECO:0000256" key="1">
    <source>
        <dbReference type="ARBA" id="ARBA00001933"/>
    </source>
</evidence>
<evidence type="ECO:0000256" key="2">
    <source>
        <dbReference type="ARBA" id="ARBA00009077"/>
    </source>
</evidence>
<dbReference type="GO" id="GO:0004124">
    <property type="term" value="F:cysteine synthase activity"/>
    <property type="evidence" value="ECO:0007669"/>
    <property type="project" value="TreeGrafter"/>
</dbReference>
<dbReference type="InterPro" id="IPR015424">
    <property type="entry name" value="PyrdxlP-dep_Trfase"/>
</dbReference>
<dbReference type="SUPFAM" id="SSF53383">
    <property type="entry name" value="PLP-dependent transferases"/>
    <property type="match status" value="1"/>
</dbReference>
<dbReference type="PANTHER" id="PTHR43797:SF2">
    <property type="entry name" value="HOMOCYSTEINE_CYSTEINE SYNTHASE"/>
    <property type="match status" value="1"/>
</dbReference>
<gene>
    <name evidence="11" type="ORF">FVP60_02160</name>
</gene>
<evidence type="ECO:0000256" key="9">
    <source>
        <dbReference type="PIRSR" id="PIRSR001434-2"/>
    </source>
</evidence>
<dbReference type="Gene3D" id="3.90.1150.10">
    <property type="entry name" value="Aspartate Aminotransferase, domain 1"/>
    <property type="match status" value="1"/>
</dbReference>
<evidence type="ECO:0000256" key="10">
    <source>
        <dbReference type="RuleBase" id="RU362118"/>
    </source>
</evidence>
<dbReference type="InterPro" id="IPR015422">
    <property type="entry name" value="PyrdxlP-dep_Trfase_small"/>
</dbReference>
<dbReference type="InterPro" id="IPR015421">
    <property type="entry name" value="PyrdxlP-dep_Trfase_major"/>
</dbReference>
<dbReference type="OrthoDB" id="9780685at2"/>
<keyword evidence="3 11" id="KW-0808">Transferase</keyword>
<protein>
    <recommendedName>
        <fullName evidence="5">homocysteine desulfhydrase</fullName>
        <ecNumber evidence="5">4.4.1.2</ecNumber>
    </recommendedName>
    <alternativeName>
        <fullName evidence="6">Homocysteine desulfhydrase</fullName>
    </alternativeName>
</protein>
<name>A0A5C8HRY2_9MICO</name>
<dbReference type="GO" id="GO:0019346">
    <property type="term" value="P:transsulfuration"/>
    <property type="evidence" value="ECO:0007669"/>
    <property type="project" value="InterPro"/>
</dbReference>
<accession>A0A5C8HRY2</accession>
<dbReference type="EMBL" id="VRSW01000001">
    <property type="protein sequence ID" value="TXK05813.1"/>
    <property type="molecule type" value="Genomic_DNA"/>
</dbReference>
<dbReference type="GO" id="GO:0006535">
    <property type="term" value="P:cysteine biosynthetic process from serine"/>
    <property type="evidence" value="ECO:0007669"/>
    <property type="project" value="TreeGrafter"/>
</dbReference>
<comment type="cofactor">
    <cofactor evidence="1 10">
        <name>pyridoxal 5'-phosphate</name>
        <dbReference type="ChEBI" id="CHEBI:597326"/>
    </cofactor>
</comment>
<dbReference type="PANTHER" id="PTHR43797">
    <property type="entry name" value="HOMOCYSTEINE/CYSTEINE SYNTHASE"/>
    <property type="match status" value="1"/>
</dbReference>
<dbReference type="GO" id="GO:0018826">
    <property type="term" value="F:methionine gamma-lyase activity"/>
    <property type="evidence" value="ECO:0007669"/>
    <property type="project" value="UniProtKB-EC"/>
</dbReference>
<dbReference type="Gene3D" id="3.40.640.10">
    <property type="entry name" value="Type I PLP-dependent aspartate aminotransferase-like (Major domain)"/>
    <property type="match status" value="1"/>
</dbReference>
<dbReference type="PIRSF" id="PIRSF001434">
    <property type="entry name" value="CGS"/>
    <property type="match status" value="1"/>
</dbReference>
<dbReference type="CDD" id="cd00614">
    <property type="entry name" value="CGS_like"/>
    <property type="match status" value="1"/>
</dbReference>
<evidence type="ECO:0000313" key="11">
    <source>
        <dbReference type="EMBL" id="TXK05813.1"/>
    </source>
</evidence>
<evidence type="ECO:0000256" key="3">
    <source>
        <dbReference type="ARBA" id="ARBA00022679"/>
    </source>
</evidence>
<dbReference type="GO" id="GO:0071269">
    <property type="term" value="P:L-homocysteine biosynthetic process"/>
    <property type="evidence" value="ECO:0007669"/>
    <property type="project" value="TreeGrafter"/>
</dbReference>
<evidence type="ECO:0000256" key="8">
    <source>
        <dbReference type="ARBA" id="ARBA00052699"/>
    </source>
</evidence>
<dbReference type="GO" id="GO:0047982">
    <property type="term" value="F:homocysteine desulfhydrase activity"/>
    <property type="evidence" value="ECO:0007669"/>
    <property type="project" value="UniProtKB-EC"/>
</dbReference>
<dbReference type="GO" id="GO:0030170">
    <property type="term" value="F:pyridoxal phosphate binding"/>
    <property type="evidence" value="ECO:0007669"/>
    <property type="project" value="InterPro"/>
</dbReference>
<comment type="caution">
    <text evidence="11">The sequence shown here is derived from an EMBL/GenBank/DDBJ whole genome shotgun (WGS) entry which is preliminary data.</text>
</comment>
<evidence type="ECO:0000256" key="6">
    <source>
        <dbReference type="ARBA" id="ARBA00047199"/>
    </source>
</evidence>
<comment type="catalytic activity">
    <reaction evidence="8">
        <text>L-methionine + H2O = methanethiol + 2-oxobutanoate + NH4(+)</text>
        <dbReference type="Rhea" id="RHEA:23800"/>
        <dbReference type="ChEBI" id="CHEBI:15377"/>
        <dbReference type="ChEBI" id="CHEBI:16007"/>
        <dbReference type="ChEBI" id="CHEBI:16763"/>
        <dbReference type="ChEBI" id="CHEBI:28938"/>
        <dbReference type="ChEBI" id="CHEBI:57844"/>
        <dbReference type="EC" id="4.4.1.11"/>
    </reaction>
    <physiologicalReaction direction="left-to-right" evidence="8">
        <dbReference type="Rhea" id="RHEA:23801"/>
    </physiologicalReaction>
</comment>
<dbReference type="InterPro" id="IPR006235">
    <property type="entry name" value="OAc-hSer/O-AcSer_sulfhydrylase"/>
</dbReference>
<evidence type="ECO:0000256" key="4">
    <source>
        <dbReference type="ARBA" id="ARBA00022898"/>
    </source>
</evidence>
<sequence length="424" mass="44652">MTDQKVSGFSTRQLHVGTSAAPATPRALPIHLTAGFTFDSFEQGVAHFGEGTGYGYTRIGNPTIDAVEAKLADLEGGTRALLVGSGQAAVSTAILALAGAGDHIVSSTHIYEGSRGLFLDLLPRLGISITFVDDIANIDAWRAAITENTKVLFGESISNAANLLFDVSAVAALGRECGIPLVVDNTFATPYLFRPLEHGAALSVHSASKFLSGHGSVIGGVIVDGGTFDASLHAARFAHLVAPSRLGGASFAEKYGADTFTGYAKESVAPRLGPTISPLNAFLIAQGAETLSLRVREHSRQALALARYLADHPAVESVDYVGLAGHPNHALAQELLPRGYGSVFSFTLRGGRDAAAHVVNNVQTFTHMTHLGDVRSLVLHPESTSHAFRTPQEREEVGVHPGTLRVSVGLEEIDDLIADLDRVL</sequence>
<keyword evidence="12" id="KW-1185">Reference proteome</keyword>
<comment type="similarity">
    <text evidence="2 10">Belongs to the trans-sulfuration enzymes family.</text>
</comment>
<evidence type="ECO:0000256" key="5">
    <source>
        <dbReference type="ARBA" id="ARBA00047175"/>
    </source>
</evidence>
<reference evidence="11 12" key="1">
    <citation type="submission" date="2019-08" db="EMBL/GenBank/DDBJ databases">
        <authorList>
            <person name="Dong K."/>
        </authorList>
    </citation>
    <scope>NUCLEOTIDE SEQUENCE [LARGE SCALE GENOMIC DNA]</scope>
    <source>
        <strain evidence="11 12">M4-8</strain>
    </source>
</reference>
<dbReference type="AlphaFoldDB" id="A0A5C8HRY2"/>
<evidence type="ECO:0000313" key="12">
    <source>
        <dbReference type="Proteomes" id="UP000321196"/>
    </source>
</evidence>
<dbReference type="Proteomes" id="UP000321196">
    <property type="component" value="Unassembled WGS sequence"/>
</dbReference>
<dbReference type="Pfam" id="PF01053">
    <property type="entry name" value="Cys_Met_Meta_PP"/>
    <property type="match status" value="1"/>
</dbReference>
<dbReference type="InterPro" id="IPR000277">
    <property type="entry name" value="Cys/Met-Metab_PyrdxlP-dep_enz"/>
</dbReference>
<dbReference type="GO" id="GO:0005737">
    <property type="term" value="C:cytoplasm"/>
    <property type="evidence" value="ECO:0007669"/>
    <property type="project" value="TreeGrafter"/>
</dbReference>
<evidence type="ECO:0000256" key="7">
    <source>
        <dbReference type="ARBA" id="ARBA00048780"/>
    </source>
</evidence>
<dbReference type="FunFam" id="3.40.640.10:FF:000046">
    <property type="entry name" value="Cystathionine gamma-lyase"/>
    <property type="match status" value="1"/>
</dbReference>
<comment type="catalytic activity">
    <reaction evidence="7">
        <text>L-homocysteine + H2O = 2-oxobutanoate + hydrogen sulfide + NH4(+) + H(+)</text>
        <dbReference type="Rhea" id="RHEA:14501"/>
        <dbReference type="ChEBI" id="CHEBI:15377"/>
        <dbReference type="ChEBI" id="CHEBI:15378"/>
        <dbReference type="ChEBI" id="CHEBI:16763"/>
        <dbReference type="ChEBI" id="CHEBI:28938"/>
        <dbReference type="ChEBI" id="CHEBI:29919"/>
        <dbReference type="ChEBI" id="CHEBI:58199"/>
        <dbReference type="EC" id="4.4.1.2"/>
    </reaction>
    <physiologicalReaction direction="left-to-right" evidence="7">
        <dbReference type="Rhea" id="RHEA:14502"/>
    </physiologicalReaction>
</comment>
<dbReference type="GO" id="GO:0003961">
    <property type="term" value="F:O-acetylhomoserine aminocarboxypropyltransferase activity"/>
    <property type="evidence" value="ECO:0007669"/>
    <property type="project" value="TreeGrafter"/>
</dbReference>
<feature type="modified residue" description="N6-(pyridoxal phosphate)lysine" evidence="9">
    <location>
        <position position="209"/>
    </location>
</feature>